<dbReference type="Proteomes" id="UP000028828">
    <property type="component" value="Unassembled WGS sequence"/>
</dbReference>
<feature type="compositionally biased region" description="Low complexity" evidence="1">
    <location>
        <begin position="390"/>
        <end position="406"/>
    </location>
</feature>
<comment type="caution">
    <text evidence="3">The sequence shown here is derived from an EMBL/GenBank/DDBJ whole genome shotgun (WGS) entry which is preliminary data.</text>
</comment>
<evidence type="ECO:0000313" key="3">
    <source>
        <dbReference type="EMBL" id="KFG30574.1"/>
    </source>
</evidence>
<feature type="region of interest" description="Disordered" evidence="1">
    <location>
        <begin position="56"/>
        <end position="464"/>
    </location>
</feature>
<feature type="compositionally biased region" description="Basic and acidic residues" evidence="1">
    <location>
        <begin position="165"/>
        <end position="180"/>
    </location>
</feature>
<accession>A0A086JEK6</accession>
<feature type="compositionally biased region" description="Basic residues" evidence="1">
    <location>
        <begin position="59"/>
        <end position="77"/>
    </location>
</feature>
<keyword evidence="2 3" id="KW-0812">Transmembrane</keyword>
<evidence type="ECO:0000313" key="4">
    <source>
        <dbReference type="Proteomes" id="UP000028828"/>
    </source>
</evidence>
<feature type="compositionally biased region" description="Basic and acidic residues" evidence="1">
    <location>
        <begin position="111"/>
        <end position="135"/>
    </location>
</feature>
<organism evidence="3 4">
    <name type="scientific">Toxoplasma gondii p89</name>
    <dbReference type="NCBI Taxonomy" id="943119"/>
    <lineage>
        <taxon>Eukaryota</taxon>
        <taxon>Sar</taxon>
        <taxon>Alveolata</taxon>
        <taxon>Apicomplexa</taxon>
        <taxon>Conoidasida</taxon>
        <taxon>Coccidia</taxon>
        <taxon>Eucoccidiorida</taxon>
        <taxon>Eimeriorina</taxon>
        <taxon>Sarcocystidae</taxon>
        <taxon>Toxoplasma</taxon>
    </lineage>
</organism>
<keyword evidence="2" id="KW-0472">Membrane</keyword>
<feature type="compositionally biased region" description="Basic and acidic residues" evidence="1">
    <location>
        <begin position="506"/>
        <end position="517"/>
    </location>
</feature>
<dbReference type="EMBL" id="AEYI02002042">
    <property type="protein sequence ID" value="KFG30574.1"/>
    <property type="molecule type" value="Genomic_DNA"/>
</dbReference>
<keyword evidence="2" id="KW-1133">Transmembrane helix</keyword>
<dbReference type="VEuPathDB" id="ToxoDB:TGP89_207920"/>
<sequence length="726" mass="80404">MFKWQRGLLKPRRHLRVCAADRHSAKALQIRCAAHCARRFVHADSASRVSKATFLRERNAKKHKMGSAGRHRHRRRRAETGGQEGHPGQRPAHEAAACRAREEAALSAALKNDRTPVPRFAEERPAAEDARHVSDRAAPQPELQGDREKATGALREDIGETQTEPLKEEPSEKGRGHREAFDEEDVSGQREGRNGGDVQCEQASVDRWTRTEREEEKNERDETADASDTRVRPGRRGLDREKERGEAKTQVSANAGAANDRDGTGGEVELDAKSDADTERGLQPHSEETSRMGEMRQRLDSNHRCSEGKRKQSGSPRCTRVHIVSQSSGRDNEETQERSRGDLLCVGDSSLSVRSVWRGCDTPEKLQKTSRFVSSDAGPACEDPFDSDASDTITSDSPSSWTSRTPSHQDSEPAVAQETPTKPISLSRRRRTPPSRPHTSAGRKPEDRSSICRRPSGDASLSGKLSALVEEPPCSSRFKTLWQAQREGRTREQLVKAATEAESEGDSSRDGDTERPTPMERFQTCVRIVREHGLPFPQFQSEDRGAQILLFAALLPSLIVIAIPLSAALCLITIAAIPLCVVLPVTPVFAMLLFKGRKMDRGGETREDSRSPRGGLWRTDESYLRHLLLSLLLIPVLLLPGAAFLSVSTSLLVLTSPFFGVALPLLFCCAVGFLLFLNSVTAAVFFLLFSSVPRRCKEFIFRRMHIRRSQPALTDQPLGEKSAALP</sequence>
<feature type="transmembrane region" description="Helical" evidence="2">
    <location>
        <begin position="661"/>
        <end position="689"/>
    </location>
</feature>
<feature type="transmembrane region" description="Helical" evidence="2">
    <location>
        <begin position="571"/>
        <end position="594"/>
    </location>
</feature>
<feature type="compositionally biased region" description="Basic and acidic residues" evidence="1">
    <location>
        <begin position="259"/>
        <end position="310"/>
    </location>
</feature>
<name>A0A086JEK6_TOXGO</name>
<feature type="compositionally biased region" description="Basic and acidic residues" evidence="1">
    <location>
        <begin position="144"/>
        <end position="158"/>
    </location>
</feature>
<feature type="transmembrane region" description="Helical" evidence="2">
    <location>
        <begin position="627"/>
        <end position="655"/>
    </location>
</feature>
<gene>
    <name evidence="3" type="ORF">TGP89_207920</name>
</gene>
<evidence type="ECO:0000256" key="2">
    <source>
        <dbReference type="SAM" id="Phobius"/>
    </source>
</evidence>
<reference evidence="3 4" key="1">
    <citation type="submission" date="2014-03" db="EMBL/GenBank/DDBJ databases">
        <authorList>
            <person name="Sibley D."/>
            <person name="Venepally P."/>
            <person name="Karamycheva S."/>
            <person name="Hadjithomas M."/>
            <person name="Khan A."/>
            <person name="Brunk B."/>
            <person name="Roos D."/>
            <person name="Caler E."/>
            <person name="Lorenzi H."/>
        </authorList>
    </citation>
    <scope>NUCLEOTIDE SEQUENCE [LARGE SCALE GENOMIC DNA]</scope>
    <source>
        <strain evidence="4">p89</strain>
    </source>
</reference>
<dbReference type="AlphaFoldDB" id="A0A086JEK6"/>
<proteinExistence type="predicted"/>
<evidence type="ECO:0000256" key="1">
    <source>
        <dbReference type="SAM" id="MobiDB-lite"/>
    </source>
</evidence>
<feature type="compositionally biased region" description="Basic and acidic residues" evidence="1">
    <location>
        <begin position="207"/>
        <end position="247"/>
    </location>
</feature>
<feature type="compositionally biased region" description="Basic and acidic residues" evidence="1">
    <location>
        <begin position="330"/>
        <end position="341"/>
    </location>
</feature>
<feature type="region of interest" description="Disordered" evidence="1">
    <location>
        <begin position="489"/>
        <end position="517"/>
    </location>
</feature>
<protein>
    <submittedName>
        <fullName evidence="3">Putative transmembrane protein</fullName>
    </submittedName>
</protein>
<dbReference type="OrthoDB" id="10394418at2759"/>